<feature type="compositionally biased region" description="Basic and acidic residues" evidence="1">
    <location>
        <begin position="128"/>
        <end position="138"/>
    </location>
</feature>
<sequence length="817" mass="87538">MIEFTCPGCLSQCVAEEAFGGMKARCLVCGAFIRIPHETGTVAIPLGPASASPFPARGTRPPTPGSRPLADFPGDEEDDYEYDGDHDPDEEEEDWTGSDDDLVIEDEDDGGDPAGADAGTGRAGAKRSGSELDGKLAADDFPDEPPGVPPVDEEAARKRKRQRLIIGGSVAAAVVITLVLAFSGGDPPKLPPQPDPVVAETPKPAPPPKPPEPKKAPPPVIFPIAPGPRTGGEPARYVATQLIAERAANPVAFDENHRGRPVLLVGAFSRVTNGLLFLEAGPDGVGGVTCVPLKITSKPLEDPLPETKDLTVGQLVTVRGWYGGELRLTDCTVLGALPGPADAEYRDKDIDLVGTVLTASETDGSFPTVVLAPPTTDSPVSVRCLFRPSEQEKVAALRPNQPVRIRGRCAGRTGRVVRVHNCTLLANTDPPGTGIARVPAARFFAVYETGLLPFTRPDLSAPVGVLTADQCAAAYGTDPRQANTDYLYKAVQVSGTIDPRSRDPKAHTIVFETGTHQRYKILVALTPSRYGLLRDRQQVTIRGACVGLGAGPGGKYFVRIENGEPHDADAGNTSLRTAAEFLPFRSNVTLTYDSLTVTGHTSPYPITRFSMTLAGAPQTLLRTTLRTGNFPKPTFFGPSDPPARPTWIRDLTKQKGAKPTQIEFREVDGTVEVREKPDPAPAPGAAEAWWDPVLRIGYAKGETWSTKTPDGRSVTYKVIGFSKDEANKDTVEILRVMKDPTDVSAWDETNTTYTHGVGEVRRVVTRHYANGKSQTLFEVKLVDIDSPDEAEPKTEPKSEPKPEPKTEPKAAPDKKNG</sequence>
<reference evidence="4" key="1">
    <citation type="submission" date="2020-05" db="EMBL/GenBank/DDBJ databases">
        <title>Frigoriglobus tundricola gen. nov., sp. nov., a psychrotolerant cellulolytic planctomycete of the family Gemmataceae with two divergent copies of 16S rRNA gene.</title>
        <authorList>
            <person name="Kulichevskaya I.S."/>
            <person name="Ivanova A.A."/>
            <person name="Naumoff D.G."/>
            <person name="Beletsky A.V."/>
            <person name="Rijpstra W.I.C."/>
            <person name="Sinninghe Damste J.S."/>
            <person name="Mardanov A.V."/>
            <person name="Ravin N.V."/>
            <person name="Dedysh S.N."/>
        </authorList>
    </citation>
    <scope>NUCLEOTIDE SEQUENCE [LARGE SCALE GENOMIC DNA]</scope>
    <source>
        <strain evidence="4">PL17</strain>
    </source>
</reference>
<proteinExistence type="predicted"/>
<feature type="region of interest" description="Disordered" evidence="1">
    <location>
        <begin position="780"/>
        <end position="817"/>
    </location>
</feature>
<feature type="compositionally biased region" description="Acidic residues" evidence="1">
    <location>
        <begin position="73"/>
        <end position="111"/>
    </location>
</feature>
<feature type="compositionally biased region" description="Basic and acidic residues" evidence="1">
    <location>
        <begin position="790"/>
        <end position="817"/>
    </location>
</feature>
<feature type="region of interest" description="Disordered" evidence="1">
    <location>
        <begin position="44"/>
        <end position="156"/>
    </location>
</feature>
<keyword evidence="2" id="KW-0812">Transmembrane</keyword>
<dbReference type="InterPro" id="IPR024422">
    <property type="entry name" value="Protein_unknown_function_OB"/>
</dbReference>
<gene>
    <name evidence="3" type="ORF">FTUN_6876</name>
</gene>
<protein>
    <submittedName>
        <fullName evidence="3">Uncharacterized protein</fullName>
    </submittedName>
</protein>
<dbReference type="Proteomes" id="UP000503447">
    <property type="component" value="Chromosome"/>
</dbReference>
<evidence type="ECO:0000313" key="4">
    <source>
        <dbReference type="Proteomes" id="UP000503447"/>
    </source>
</evidence>
<keyword evidence="2" id="KW-1133">Transmembrane helix</keyword>
<dbReference type="RefSeq" id="WP_171474261.1">
    <property type="nucleotide sequence ID" value="NZ_CP053452.2"/>
</dbReference>
<feature type="transmembrane region" description="Helical" evidence="2">
    <location>
        <begin position="164"/>
        <end position="184"/>
    </location>
</feature>
<evidence type="ECO:0000313" key="3">
    <source>
        <dbReference type="EMBL" id="QJW99274.1"/>
    </source>
</evidence>
<organism evidence="3 4">
    <name type="scientific">Frigoriglobus tundricola</name>
    <dbReference type="NCBI Taxonomy" id="2774151"/>
    <lineage>
        <taxon>Bacteria</taxon>
        <taxon>Pseudomonadati</taxon>
        <taxon>Planctomycetota</taxon>
        <taxon>Planctomycetia</taxon>
        <taxon>Gemmatales</taxon>
        <taxon>Gemmataceae</taxon>
        <taxon>Frigoriglobus</taxon>
    </lineage>
</organism>
<dbReference type="EMBL" id="CP053452">
    <property type="protein sequence ID" value="QJW99274.1"/>
    <property type="molecule type" value="Genomic_DNA"/>
</dbReference>
<evidence type="ECO:0000256" key="2">
    <source>
        <dbReference type="SAM" id="Phobius"/>
    </source>
</evidence>
<dbReference type="Pfam" id="PF12869">
    <property type="entry name" value="tRNA_anti-like"/>
    <property type="match status" value="2"/>
</dbReference>
<keyword evidence="2" id="KW-0472">Membrane</keyword>
<feature type="compositionally biased region" description="Pro residues" evidence="1">
    <location>
        <begin position="203"/>
        <end position="220"/>
    </location>
</feature>
<name>A0A6M5Z0F5_9BACT</name>
<evidence type="ECO:0000256" key="1">
    <source>
        <dbReference type="SAM" id="MobiDB-lite"/>
    </source>
</evidence>
<accession>A0A6M5Z0F5</accession>
<dbReference type="AlphaFoldDB" id="A0A6M5Z0F5"/>
<feature type="region of interest" description="Disordered" evidence="1">
    <location>
        <begin position="185"/>
        <end position="220"/>
    </location>
</feature>
<dbReference type="KEGG" id="ftj:FTUN_6876"/>
<keyword evidence="4" id="KW-1185">Reference proteome</keyword>